<evidence type="ECO:0000313" key="2">
    <source>
        <dbReference type="EMBL" id="KAH9378688.1"/>
    </source>
</evidence>
<dbReference type="SUPFAM" id="SSF52266">
    <property type="entry name" value="SGNH hydrolase"/>
    <property type="match status" value="1"/>
</dbReference>
<dbReference type="EMBL" id="JABSTR010000009">
    <property type="protein sequence ID" value="KAH9378688.1"/>
    <property type="molecule type" value="Genomic_DNA"/>
</dbReference>
<comment type="caution">
    <text evidence="2">The sequence shown here is derived from an EMBL/GenBank/DDBJ whole genome shotgun (WGS) entry which is preliminary data.</text>
</comment>
<dbReference type="Gene3D" id="3.40.50.1110">
    <property type="entry name" value="SGNH hydrolase"/>
    <property type="match status" value="1"/>
</dbReference>
<dbReference type="VEuPathDB" id="VectorBase:HLOH_048512"/>
<gene>
    <name evidence="2" type="ORF">HPB48_004203</name>
</gene>
<dbReference type="AlphaFoldDB" id="A0A9J6GVI5"/>
<sequence>MLYLVAKRTTAIVLHVGTNDMAQSLAGEAFARYHTVLDVIAKDFPSMKRVYATLILPRSINRRRGGTNCRFVANCNREATRFNSLLRGHCMPRRGLFFLDHGFQWVPPARVLAAHGLHPSFAVVAILTSHLHQTERRGYTRGDGTWQQHSAGQTAGEPAQASPSPKPAS</sequence>
<dbReference type="OrthoDB" id="10558882at2759"/>
<dbReference type="Proteomes" id="UP000821853">
    <property type="component" value="Unassembled WGS sequence"/>
</dbReference>
<name>A0A9J6GVI5_HAELO</name>
<reference evidence="2 3" key="1">
    <citation type="journal article" date="2020" name="Cell">
        <title>Large-Scale Comparative Analyses of Tick Genomes Elucidate Their Genetic Diversity and Vector Capacities.</title>
        <authorList>
            <consortium name="Tick Genome and Microbiome Consortium (TIGMIC)"/>
            <person name="Jia N."/>
            <person name="Wang J."/>
            <person name="Shi W."/>
            <person name="Du L."/>
            <person name="Sun Y."/>
            <person name="Zhan W."/>
            <person name="Jiang J.F."/>
            <person name="Wang Q."/>
            <person name="Zhang B."/>
            <person name="Ji P."/>
            <person name="Bell-Sakyi L."/>
            <person name="Cui X.M."/>
            <person name="Yuan T.T."/>
            <person name="Jiang B.G."/>
            <person name="Yang W.F."/>
            <person name="Lam T.T."/>
            <person name="Chang Q.C."/>
            <person name="Ding S.J."/>
            <person name="Wang X.J."/>
            <person name="Zhu J.G."/>
            <person name="Ruan X.D."/>
            <person name="Zhao L."/>
            <person name="Wei J.T."/>
            <person name="Ye R.Z."/>
            <person name="Que T.C."/>
            <person name="Du C.H."/>
            <person name="Zhou Y.H."/>
            <person name="Cheng J.X."/>
            <person name="Dai P.F."/>
            <person name="Guo W.B."/>
            <person name="Han X.H."/>
            <person name="Huang E.J."/>
            <person name="Li L.F."/>
            <person name="Wei W."/>
            <person name="Gao Y.C."/>
            <person name="Liu J.Z."/>
            <person name="Shao H.Z."/>
            <person name="Wang X."/>
            <person name="Wang C.C."/>
            <person name="Yang T.C."/>
            <person name="Huo Q.B."/>
            <person name="Li W."/>
            <person name="Chen H.Y."/>
            <person name="Chen S.E."/>
            <person name="Zhou L.G."/>
            <person name="Ni X.B."/>
            <person name="Tian J.H."/>
            <person name="Sheng Y."/>
            <person name="Liu T."/>
            <person name="Pan Y.S."/>
            <person name="Xia L.Y."/>
            <person name="Li J."/>
            <person name="Zhao F."/>
            <person name="Cao W.C."/>
        </authorList>
    </citation>
    <scope>NUCLEOTIDE SEQUENCE [LARGE SCALE GENOMIC DNA]</scope>
    <source>
        <strain evidence="2">HaeL-2018</strain>
    </source>
</reference>
<accession>A0A9J6GVI5</accession>
<keyword evidence="3" id="KW-1185">Reference proteome</keyword>
<organism evidence="2 3">
    <name type="scientific">Haemaphysalis longicornis</name>
    <name type="common">Bush tick</name>
    <dbReference type="NCBI Taxonomy" id="44386"/>
    <lineage>
        <taxon>Eukaryota</taxon>
        <taxon>Metazoa</taxon>
        <taxon>Ecdysozoa</taxon>
        <taxon>Arthropoda</taxon>
        <taxon>Chelicerata</taxon>
        <taxon>Arachnida</taxon>
        <taxon>Acari</taxon>
        <taxon>Parasitiformes</taxon>
        <taxon>Ixodida</taxon>
        <taxon>Ixodoidea</taxon>
        <taxon>Ixodidae</taxon>
        <taxon>Haemaphysalinae</taxon>
        <taxon>Haemaphysalis</taxon>
    </lineage>
</organism>
<evidence type="ECO:0000256" key="1">
    <source>
        <dbReference type="SAM" id="MobiDB-lite"/>
    </source>
</evidence>
<proteinExistence type="predicted"/>
<dbReference type="InterPro" id="IPR036514">
    <property type="entry name" value="SGNH_hydro_sf"/>
</dbReference>
<protein>
    <submittedName>
        <fullName evidence="2">Uncharacterized protein</fullName>
    </submittedName>
</protein>
<evidence type="ECO:0000313" key="3">
    <source>
        <dbReference type="Proteomes" id="UP000821853"/>
    </source>
</evidence>
<feature type="region of interest" description="Disordered" evidence="1">
    <location>
        <begin position="139"/>
        <end position="169"/>
    </location>
</feature>